<dbReference type="RefSeq" id="XP_040683294.1">
    <property type="nucleotide sequence ID" value="XM_040831717.1"/>
</dbReference>
<dbReference type="VEuPathDB" id="FungiDB:ASPWEDRAFT_177801"/>
<dbReference type="Proteomes" id="UP000184383">
    <property type="component" value="Unassembled WGS sequence"/>
</dbReference>
<organism evidence="2 3">
    <name type="scientific">Aspergillus wentii DTO 134E9</name>
    <dbReference type="NCBI Taxonomy" id="1073089"/>
    <lineage>
        <taxon>Eukaryota</taxon>
        <taxon>Fungi</taxon>
        <taxon>Dikarya</taxon>
        <taxon>Ascomycota</taxon>
        <taxon>Pezizomycotina</taxon>
        <taxon>Eurotiomycetes</taxon>
        <taxon>Eurotiomycetidae</taxon>
        <taxon>Eurotiales</taxon>
        <taxon>Aspergillaceae</taxon>
        <taxon>Aspergillus</taxon>
        <taxon>Aspergillus subgen. Cremei</taxon>
    </lineage>
</organism>
<gene>
    <name evidence="2" type="ORF">ASPWEDRAFT_177801</name>
</gene>
<sequence>MTSRRVRASGQQRINKNAREREKRRRDRLVQSTHDYGCLFGAKAYLIIQDSRGEVTEYQNSTQWPPSRKQLLHYFPMAERLGPKDFTASTQDPTRTAAPGPSIQIPPPGTGADPCQTETFFPGNILNQEDQQGQTARADLQNEMDAPYTFAFASDTGFLDTLFENGIDKEQSLEQKIPL</sequence>
<dbReference type="OrthoDB" id="4514748at2759"/>
<evidence type="ECO:0008006" key="4">
    <source>
        <dbReference type="Google" id="ProtNLM"/>
    </source>
</evidence>
<evidence type="ECO:0000313" key="3">
    <source>
        <dbReference type="Proteomes" id="UP000184383"/>
    </source>
</evidence>
<accession>A0A1L9R403</accession>
<feature type="region of interest" description="Disordered" evidence="1">
    <location>
        <begin position="1"/>
        <end position="29"/>
    </location>
</feature>
<dbReference type="EMBL" id="KV878219">
    <property type="protein sequence ID" value="OJJ29617.1"/>
    <property type="molecule type" value="Genomic_DNA"/>
</dbReference>
<feature type="region of interest" description="Disordered" evidence="1">
    <location>
        <begin position="83"/>
        <end position="109"/>
    </location>
</feature>
<proteinExistence type="predicted"/>
<evidence type="ECO:0000256" key="1">
    <source>
        <dbReference type="SAM" id="MobiDB-lite"/>
    </source>
</evidence>
<name>A0A1L9R403_ASPWE</name>
<dbReference type="GeneID" id="63747565"/>
<evidence type="ECO:0000313" key="2">
    <source>
        <dbReference type="EMBL" id="OJJ29617.1"/>
    </source>
</evidence>
<protein>
    <recommendedName>
        <fullName evidence="4">MADS-box domain-containing protein</fullName>
    </recommendedName>
</protein>
<keyword evidence="3" id="KW-1185">Reference proteome</keyword>
<dbReference type="AlphaFoldDB" id="A0A1L9R403"/>
<reference evidence="3" key="1">
    <citation type="journal article" date="2017" name="Genome Biol.">
        <title>Comparative genomics reveals high biological diversity and specific adaptations in the industrially and medically important fungal genus Aspergillus.</title>
        <authorList>
            <person name="de Vries R.P."/>
            <person name="Riley R."/>
            <person name="Wiebenga A."/>
            <person name="Aguilar-Osorio G."/>
            <person name="Amillis S."/>
            <person name="Uchima C.A."/>
            <person name="Anderluh G."/>
            <person name="Asadollahi M."/>
            <person name="Askin M."/>
            <person name="Barry K."/>
            <person name="Battaglia E."/>
            <person name="Bayram O."/>
            <person name="Benocci T."/>
            <person name="Braus-Stromeyer S.A."/>
            <person name="Caldana C."/>
            <person name="Canovas D."/>
            <person name="Cerqueira G.C."/>
            <person name="Chen F."/>
            <person name="Chen W."/>
            <person name="Choi C."/>
            <person name="Clum A."/>
            <person name="Dos Santos R.A."/>
            <person name="Damasio A.R."/>
            <person name="Diallinas G."/>
            <person name="Emri T."/>
            <person name="Fekete E."/>
            <person name="Flipphi M."/>
            <person name="Freyberg S."/>
            <person name="Gallo A."/>
            <person name="Gournas C."/>
            <person name="Habgood R."/>
            <person name="Hainaut M."/>
            <person name="Harispe M.L."/>
            <person name="Henrissat B."/>
            <person name="Hilden K.S."/>
            <person name="Hope R."/>
            <person name="Hossain A."/>
            <person name="Karabika E."/>
            <person name="Karaffa L."/>
            <person name="Karanyi Z."/>
            <person name="Krasevec N."/>
            <person name="Kuo A."/>
            <person name="Kusch H."/>
            <person name="LaButti K."/>
            <person name="Lagendijk E.L."/>
            <person name="Lapidus A."/>
            <person name="Levasseur A."/>
            <person name="Lindquist E."/>
            <person name="Lipzen A."/>
            <person name="Logrieco A.F."/>
            <person name="MacCabe A."/>
            <person name="Maekelae M.R."/>
            <person name="Malavazi I."/>
            <person name="Melin P."/>
            <person name="Meyer V."/>
            <person name="Mielnichuk N."/>
            <person name="Miskei M."/>
            <person name="Molnar A.P."/>
            <person name="Mule G."/>
            <person name="Ngan C.Y."/>
            <person name="Orejas M."/>
            <person name="Orosz E."/>
            <person name="Ouedraogo J.P."/>
            <person name="Overkamp K.M."/>
            <person name="Park H.-S."/>
            <person name="Perrone G."/>
            <person name="Piumi F."/>
            <person name="Punt P.J."/>
            <person name="Ram A.F."/>
            <person name="Ramon A."/>
            <person name="Rauscher S."/>
            <person name="Record E."/>
            <person name="Riano-Pachon D.M."/>
            <person name="Robert V."/>
            <person name="Roehrig J."/>
            <person name="Ruller R."/>
            <person name="Salamov A."/>
            <person name="Salih N.S."/>
            <person name="Samson R.A."/>
            <person name="Sandor E."/>
            <person name="Sanguinetti M."/>
            <person name="Schuetze T."/>
            <person name="Sepcic K."/>
            <person name="Shelest E."/>
            <person name="Sherlock G."/>
            <person name="Sophianopoulou V."/>
            <person name="Squina F.M."/>
            <person name="Sun H."/>
            <person name="Susca A."/>
            <person name="Todd R.B."/>
            <person name="Tsang A."/>
            <person name="Unkles S.E."/>
            <person name="van de Wiele N."/>
            <person name="van Rossen-Uffink D."/>
            <person name="Oliveira J.V."/>
            <person name="Vesth T.C."/>
            <person name="Visser J."/>
            <person name="Yu J.-H."/>
            <person name="Zhou M."/>
            <person name="Andersen M.R."/>
            <person name="Archer D.B."/>
            <person name="Baker S.E."/>
            <person name="Benoit I."/>
            <person name="Brakhage A.A."/>
            <person name="Braus G.H."/>
            <person name="Fischer R."/>
            <person name="Frisvad J.C."/>
            <person name="Goldman G.H."/>
            <person name="Houbraken J."/>
            <person name="Oakley B."/>
            <person name="Pocsi I."/>
            <person name="Scazzocchio C."/>
            <person name="Seiboth B."/>
            <person name="vanKuyk P.A."/>
            <person name="Wortman J."/>
            <person name="Dyer P.S."/>
            <person name="Grigoriev I.V."/>
        </authorList>
    </citation>
    <scope>NUCLEOTIDE SEQUENCE [LARGE SCALE GENOMIC DNA]</scope>
    <source>
        <strain evidence="3">DTO 134E9</strain>
    </source>
</reference>